<dbReference type="GO" id="GO:0070898">
    <property type="term" value="P:RNA polymerase III preinitiation complex assembly"/>
    <property type="evidence" value="ECO:0007669"/>
    <property type="project" value="TreeGrafter"/>
</dbReference>
<dbReference type="PANTHER" id="PTHR22929">
    <property type="entry name" value="RNA POLYMERASE III TRANSCRIPTION INITIATION FACTOR B"/>
    <property type="match status" value="1"/>
</dbReference>
<feature type="region of interest" description="Disordered" evidence="1">
    <location>
        <begin position="1"/>
        <end position="195"/>
    </location>
</feature>
<feature type="compositionally biased region" description="Basic and acidic residues" evidence="1">
    <location>
        <begin position="338"/>
        <end position="348"/>
    </location>
</feature>
<evidence type="ECO:0000313" key="3">
    <source>
        <dbReference type="Proteomes" id="UP000694620"/>
    </source>
</evidence>
<accession>A0A8C4SU33</accession>
<name>A0A8C4SU33_ERPCA</name>
<dbReference type="Ensembl" id="ENSECRT00000022092.1">
    <property type="protein sequence ID" value="ENSECRP00000021625.1"/>
    <property type="gene ID" value="ENSECRG00000014588.1"/>
</dbReference>
<dbReference type="GO" id="GO:0001156">
    <property type="term" value="F:TFIIIC-class transcription factor complex binding"/>
    <property type="evidence" value="ECO:0007669"/>
    <property type="project" value="TreeGrafter"/>
</dbReference>
<keyword evidence="3" id="KW-1185">Reference proteome</keyword>
<reference evidence="2" key="3">
    <citation type="submission" date="2025-09" db="UniProtKB">
        <authorList>
            <consortium name="Ensembl"/>
        </authorList>
    </citation>
    <scope>IDENTIFICATION</scope>
</reference>
<dbReference type="AlphaFoldDB" id="A0A8C4SU33"/>
<proteinExistence type="predicted"/>
<feature type="compositionally biased region" description="Basic and acidic residues" evidence="1">
    <location>
        <begin position="62"/>
        <end position="75"/>
    </location>
</feature>
<evidence type="ECO:0000256" key="1">
    <source>
        <dbReference type="SAM" id="MobiDB-lite"/>
    </source>
</evidence>
<feature type="compositionally biased region" description="Low complexity" evidence="1">
    <location>
        <begin position="140"/>
        <end position="153"/>
    </location>
</feature>
<sequence>MIRRSRISVKPNIRPGGRGLPSSQETKTTSDSQLEPLEKESQKEESICEPSTTVSSIPEGEPEGKQSCIEEKDQPSTDIAVGTTSQTEHASVKSCNTSTIQRRKRISALPNLAKPRTAHAASIPATKKELAPQPPSEVLPNSIPSNENSSSLPKCNELKKTNGNTPAKSPGRRASVGKQQLKVPNKRTDTTEVTESLSGTCVIPGNSDETKVVESHKVQSLTSVENAETQVSSFSGESSQKINTALSTVKPQLSSDRERILKARKLREMLKNELRNEKLKLKKKTPVFDACVPLDRTKMTMRDFIYYLPDSNPMQSSLDDEQRVLDKGIGPSLTIEPEKVTLESPEKAAEDDEEELDNEENVQEDQLLVPRVKVAEDGSIIIDEESLTVEVLRTKGPNVVEEKDPIFERGSMTTYSSFRKSSYTKPWSNKGMSLLSPYRCGLTI</sequence>
<organism evidence="2 3">
    <name type="scientific">Erpetoichthys calabaricus</name>
    <name type="common">Rope fish</name>
    <name type="synonym">Calamoichthys calabaricus</name>
    <dbReference type="NCBI Taxonomy" id="27687"/>
    <lineage>
        <taxon>Eukaryota</taxon>
        <taxon>Metazoa</taxon>
        <taxon>Chordata</taxon>
        <taxon>Craniata</taxon>
        <taxon>Vertebrata</taxon>
        <taxon>Euteleostomi</taxon>
        <taxon>Actinopterygii</taxon>
        <taxon>Polypteriformes</taxon>
        <taxon>Polypteridae</taxon>
        <taxon>Erpetoichthys</taxon>
    </lineage>
</organism>
<feature type="compositionally biased region" description="Acidic residues" evidence="1">
    <location>
        <begin position="349"/>
        <end position="362"/>
    </location>
</feature>
<feature type="compositionally biased region" description="Polar residues" evidence="1">
    <location>
        <begin position="82"/>
        <end position="100"/>
    </location>
</feature>
<dbReference type="GeneTree" id="ENSGT00390000012762"/>
<dbReference type="PANTHER" id="PTHR22929:SF0">
    <property type="entry name" value="TRANSCRIPTION FACTOR TFIIIB COMPONENT B'' HOMOLOG"/>
    <property type="match status" value="1"/>
</dbReference>
<feature type="compositionally biased region" description="Polar residues" evidence="1">
    <location>
        <begin position="21"/>
        <end position="33"/>
    </location>
</feature>
<feature type="compositionally biased region" description="Basic and acidic residues" evidence="1">
    <location>
        <begin position="36"/>
        <end position="46"/>
    </location>
</feature>
<dbReference type="Proteomes" id="UP000694620">
    <property type="component" value="Chromosome 7"/>
</dbReference>
<reference evidence="2" key="1">
    <citation type="submission" date="2021-06" db="EMBL/GenBank/DDBJ databases">
        <authorList>
            <consortium name="Wellcome Sanger Institute Data Sharing"/>
        </authorList>
    </citation>
    <scope>NUCLEOTIDE SEQUENCE [LARGE SCALE GENOMIC DNA]</scope>
</reference>
<feature type="region of interest" description="Disordered" evidence="1">
    <location>
        <begin position="338"/>
        <end position="362"/>
    </location>
</feature>
<protein>
    <submittedName>
        <fullName evidence="2">Uncharacterized protein</fullName>
    </submittedName>
</protein>
<evidence type="ECO:0000313" key="2">
    <source>
        <dbReference type="Ensembl" id="ENSECRP00000021625.1"/>
    </source>
</evidence>
<dbReference type="GO" id="GO:0000126">
    <property type="term" value="C:transcription factor TFIIIB complex"/>
    <property type="evidence" value="ECO:0007669"/>
    <property type="project" value="TreeGrafter"/>
</dbReference>
<reference evidence="2" key="2">
    <citation type="submission" date="2025-08" db="UniProtKB">
        <authorList>
            <consortium name="Ensembl"/>
        </authorList>
    </citation>
    <scope>IDENTIFICATION</scope>
</reference>